<sequence>MKIYLLTLMCHSKDTLLLNKELNSNTSSILLSYKYIAGPADSVTSRTTIIYQEYGISIKENPRVWDYPERFSSEVQNLVYIIPWSLINKDSIHHDEQLIIIEFVLVSIISSYSVHIEIILIYIPDLFIDRQDPTQWERYCSSINLNSRFPYFFSSLP</sequence>
<keyword evidence="2" id="KW-1185">Reference proteome</keyword>
<proteinExistence type="predicted"/>
<comment type="caution">
    <text evidence="1">The sequence shown here is derived from an EMBL/GenBank/DDBJ whole genome shotgun (WGS) entry which is preliminary data.</text>
</comment>
<organism evidence="1 2">
    <name type="scientific">Phascolomyces articulosus</name>
    <dbReference type="NCBI Taxonomy" id="60185"/>
    <lineage>
        <taxon>Eukaryota</taxon>
        <taxon>Fungi</taxon>
        <taxon>Fungi incertae sedis</taxon>
        <taxon>Mucoromycota</taxon>
        <taxon>Mucoromycotina</taxon>
        <taxon>Mucoromycetes</taxon>
        <taxon>Mucorales</taxon>
        <taxon>Lichtheimiaceae</taxon>
        <taxon>Phascolomyces</taxon>
    </lineage>
</organism>
<accession>A0AAD5K5Y9</accession>
<reference evidence="1" key="1">
    <citation type="journal article" date="2022" name="IScience">
        <title>Evolution of zygomycete secretomes and the origins of terrestrial fungal ecologies.</title>
        <authorList>
            <person name="Chang Y."/>
            <person name="Wang Y."/>
            <person name="Mondo S."/>
            <person name="Ahrendt S."/>
            <person name="Andreopoulos W."/>
            <person name="Barry K."/>
            <person name="Beard J."/>
            <person name="Benny G.L."/>
            <person name="Blankenship S."/>
            <person name="Bonito G."/>
            <person name="Cuomo C."/>
            <person name="Desiro A."/>
            <person name="Gervers K.A."/>
            <person name="Hundley H."/>
            <person name="Kuo A."/>
            <person name="LaButti K."/>
            <person name="Lang B.F."/>
            <person name="Lipzen A."/>
            <person name="O'Donnell K."/>
            <person name="Pangilinan J."/>
            <person name="Reynolds N."/>
            <person name="Sandor L."/>
            <person name="Smith M.E."/>
            <person name="Tsang A."/>
            <person name="Grigoriev I.V."/>
            <person name="Stajich J.E."/>
            <person name="Spatafora J.W."/>
        </authorList>
    </citation>
    <scope>NUCLEOTIDE SEQUENCE</scope>
    <source>
        <strain evidence="1">RSA 2281</strain>
    </source>
</reference>
<evidence type="ECO:0000313" key="2">
    <source>
        <dbReference type="Proteomes" id="UP001209540"/>
    </source>
</evidence>
<protein>
    <submittedName>
        <fullName evidence="1">Uncharacterized protein</fullName>
    </submittedName>
</protein>
<name>A0AAD5K5Y9_9FUNG</name>
<reference evidence="1" key="2">
    <citation type="submission" date="2023-02" db="EMBL/GenBank/DDBJ databases">
        <authorList>
            <consortium name="DOE Joint Genome Institute"/>
            <person name="Mondo S.J."/>
            <person name="Chang Y."/>
            <person name="Wang Y."/>
            <person name="Ahrendt S."/>
            <person name="Andreopoulos W."/>
            <person name="Barry K."/>
            <person name="Beard J."/>
            <person name="Benny G.L."/>
            <person name="Blankenship S."/>
            <person name="Bonito G."/>
            <person name="Cuomo C."/>
            <person name="Desiro A."/>
            <person name="Gervers K.A."/>
            <person name="Hundley H."/>
            <person name="Kuo A."/>
            <person name="LaButti K."/>
            <person name="Lang B.F."/>
            <person name="Lipzen A."/>
            <person name="O'Donnell K."/>
            <person name="Pangilinan J."/>
            <person name="Reynolds N."/>
            <person name="Sandor L."/>
            <person name="Smith M.W."/>
            <person name="Tsang A."/>
            <person name="Grigoriev I.V."/>
            <person name="Stajich J.E."/>
            <person name="Spatafora J.W."/>
        </authorList>
    </citation>
    <scope>NUCLEOTIDE SEQUENCE</scope>
    <source>
        <strain evidence="1">RSA 2281</strain>
    </source>
</reference>
<gene>
    <name evidence="1" type="ORF">BDA99DRAFT_539716</name>
</gene>
<evidence type="ECO:0000313" key="1">
    <source>
        <dbReference type="EMBL" id="KAI9256668.1"/>
    </source>
</evidence>
<dbReference type="AlphaFoldDB" id="A0AAD5K5Y9"/>
<dbReference type="EMBL" id="JAIXMP010000021">
    <property type="protein sequence ID" value="KAI9256668.1"/>
    <property type="molecule type" value="Genomic_DNA"/>
</dbReference>
<dbReference type="Proteomes" id="UP001209540">
    <property type="component" value="Unassembled WGS sequence"/>
</dbReference>